<feature type="compositionally biased region" description="Acidic residues" evidence="1">
    <location>
        <begin position="67"/>
        <end position="79"/>
    </location>
</feature>
<dbReference type="GeneID" id="116201273"/>
<feature type="region of interest" description="Disordered" evidence="1">
    <location>
        <begin position="58"/>
        <end position="138"/>
    </location>
</feature>
<gene>
    <name evidence="3" type="primary">LOC116201273</name>
</gene>
<feature type="compositionally biased region" description="Polar residues" evidence="1">
    <location>
        <begin position="86"/>
        <end position="95"/>
    </location>
</feature>
<organism evidence="2 3">
    <name type="scientific">Punica granatum</name>
    <name type="common">Pomegranate</name>
    <dbReference type="NCBI Taxonomy" id="22663"/>
    <lineage>
        <taxon>Eukaryota</taxon>
        <taxon>Viridiplantae</taxon>
        <taxon>Streptophyta</taxon>
        <taxon>Embryophyta</taxon>
        <taxon>Tracheophyta</taxon>
        <taxon>Spermatophyta</taxon>
        <taxon>Magnoliopsida</taxon>
        <taxon>eudicotyledons</taxon>
        <taxon>Gunneridae</taxon>
        <taxon>Pentapetalae</taxon>
        <taxon>rosids</taxon>
        <taxon>malvids</taxon>
        <taxon>Myrtales</taxon>
        <taxon>Lythraceae</taxon>
        <taxon>Punica</taxon>
    </lineage>
</organism>
<name>A0A6P8CUA7_PUNGR</name>
<reference evidence="3" key="2">
    <citation type="submission" date="2025-08" db="UniProtKB">
        <authorList>
            <consortium name="RefSeq"/>
        </authorList>
    </citation>
    <scope>IDENTIFICATION</scope>
    <source>
        <tissue evidence="3">Leaf</tissue>
    </source>
</reference>
<reference evidence="2" key="1">
    <citation type="journal article" date="2020" name="Plant Biotechnol. J.">
        <title>The pomegranate (Punica granatum L.) draft genome dissects genetic divergence between soft- and hard-seeded cultivars.</title>
        <authorList>
            <person name="Luo X."/>
            <person name="Li H."/>
            <person name="Wu Z."/>
            <person name="Yao W."/>
            <person name="Zhao P."/>
            <person name="Cao D."/>
            <person name="Yu H."/>
            <person name="Li K."/>
            <person name="Poudel K."/>
            <person name="Zhao D."/>
            <person name="Zhang F."/>
            <person name="Xia X."/>
            <person name="Chen L."/>
            <person name="Wang Q."/>
            <person name="Jing D."/>
            <person name="Cao S."/>
        </authorList>
    </citation>
    <scope>NUCLEOTIDE SEQUENCE [LARGE SCALE GENOMIC DNA]</scope>
    <source>
        <strain evidence="2">cv. Tunisia</strain>
    </source>
</reference>
<proteinExistence type="predicted"/>
<accession>A0A6P8CUA7</accession>
<dbReference type="PANTHER" id="PTHR36713">
    <property type="entry name" value="OS09G0344700 PROTEIN"/>
    <property type="match status" value="1"/>
</dbReference>
<dbReference type="RefSeq" id="XP_031388302.1">
    <property type="nucleotide sequence ID" value="XM_031532442.1"/>
</dbReference>
<keyword evidence="2" id="KW-1185">Reference proteome</keyword>
<evidence type="ECO:0000256" key="1">
    <source>
        <dbReference type="SAM" id="MobiDB-lite"/>
    </source>
</evidence>
<dbReference type="OrthoDB" id="773986at2759"/>
<protein>
    <submittedName>
        <fullName evidence="3">Uncharacterized protein LOC116201273</fullName>
    </submittedName>
</protein>
<feature type="region of interest" description="Disordered" evidence="1">
    <location>
        <begin position="1"/>
        <end position="20"/>
    </location>
</feature>
<evidence type="ECO:0000313" key="3">
    <source>
        <dbReference type="RefSeq" id="XP_031388302.1"/>
    </source>
</evidence>
<dbReference type="PANTHER" id="PTHR36713:SF1">
    <property type="entry name" value="OS09G0344700 PROTEIN"/>
    <property type="match status" value="1"/>
</dbReference>
<evidence type="ECO:0000313" key="2">
    <source>
        <dbReference type="Proteomes" id="UP000515151"/>
    </source>
</evidence>
<dbReference type="AlphaFoldDB" id="A0A6P8CUA7"/>
<dbReference type="Proteomes" id="UP000515151">
    <property type="component" value="Chromosome 3"/>
</dbReference>
<sequence length="138" mass="14122">MEAAAEFQSTEAAEGVEPSGIVLAEILPPRLEDAGLEDCALPLDSIHEAFLKAATAVGSRGGGAFASDDEDDDEDESGAPEESGDRTGNPSPATSDDSEVAIERESVAEDGDSGGTATRKGVDEEACAAGLQRKLEIQ</sequence>